<feature type="region of interest" description="Disordered" evidence="1">
    <location>
        <begin position="169"/>
        <end position="211"/>
    </location>
</feature>
<feature type="compositionally biased region" description="Polar residues" evidence="1">
    <location>
        <begin position="200"/>
        <end position="211"/>
    </location>
</feature>
<comment type="caution">
    <text evidence="2">The sequence shown here is derived from an EMBL/GenBank/DDBJ whole genome shotgun (WGS) entry which is preliminary data.</text>
</comment>
<feature type="compositionally biased region" description="Polar residues" evidence="1">
    <location>
        <begin position="411"/>
        <end position="440"/>
    </location>
</feature>
<dbReference type="EMBL" id="JARBHB010000015">
    <property type="protein sequence ID" value="KAJ8867313.1"/>
    <property type="molecule type" value="Genomic_DNA"/>
</dbReference>
<sequence>MEICPPWLMSHDNNALFKLRRKRPATRAGIQEGMDVPGKLPVTRYFLLHKLKTQNLRLKTQKSGPKTQHSRLKTLDTIPMTQDPRHKTQEPRSNTQDSKLHTQDSRLKTLNPRPKTEDPRIKTQDPCRRGDGQDAHLKKTSDQCCGRQGHRISHCGTFFCRGTSKNAPLPRNIADLREREKRERERERERGERERERESGSSQRHALSTGSCRCETDNNSIIAVYAMNICRCYEYGSSYTFILHCAPILKEVFRCSSAQHELLGSARRFQAAIRRCLSSPDMTQDPRMERHWNARAGKQQYREKIQHDSHVRKSGSELAVGQTQIATVGGERPSHCATAPARLPPRNEPGSIPGWVAPGFSHVGIVPDNAAGRRVFSVISRFPRPFHSGAAPYSPQFAHVGSQDLDVKSRPSLSGHSLTDQSTGQGLSSETHCWTHNQPSHPLVSRPSVFSSKQLECNDTGMDLAEESQYDIILLCQTVLLSVE</sequence>
<name>A0ABQ9G7H3_9NEOP</name>
<reference evidence="2 3" key="1">
    <citation type="submission" date="2023-02" db="EMBL/GenBank/DDBJ databases">
        <title>LHISI_Scaffold_Assembly.</title>
        <authorList>
            <person name="Stuart O.P."/>
            <person name="Cleave R."/>
            <person name="Magrath M.J.L."/>
            <person name="Mikheyev A.S."/>
        </authorList>
    </citation>
    <scope>NUCLEOTIDE SEQUENCE [LARGE SCALE GENOMIC DNA]</scope>
    <source>
        <strain evidence="2">Daus_M_001</strain>
        <tissue evidence="2">Leg muscle</tissue>
    </source>
</reference>
<protein>
    <submittedName>
        <fullName evidence="2">Uncharacterized protein</fullName>
    </submittedName>
</protein>
<feature type="compositionally biased region" description="Basic and acidic residues" evidence="1">
    <location>
        <begin position="114"/>
        <end position="141"/>
    </location>
</feature>
<feature type="compositionally biased region" description="Polar residues" evidence="1">
    <location>
        <begin position="57"/>
        <end position="67"/>
    </location>
</feature>
<keyword evidence="3" id="KW-1185">Reference proteome</keyword>
<feature type="region of interest" description="Disordered" evidence="1">
    <location>
        <begin position="405"/>
        <end position="447"/>
    </location>
</feature>
<gene>
    <name evidence="2" type="ORF">PR048_031114</name>
</gene>
<feature type="compositionally biased region" description="Basic and acidic residues" evidence="1">
    <location>
        <begin position="98"/>
        <end position="107"/>
    </location>
</feature>
<accession>A0ABQ9G7H3</accession>
<evidence type="ECO:0000313" key="3">
    <source>
        <dbReference type="Proteomes" id="UP001159363"/>
    </source>
</evidence>
<dbReference type="Proteomes" id="UP001159363">
    <property type="component" value="Chromosome 14"/>
</dbReference>
<evidence type="ECO:0000313" key="2">
    <source>
        <dbReference type="EMBL" id="KAJ8867313.1"/>
    </source>
</evidence>
<feature type="compositionally biased region" description="Basic and acidic residues" evidence="1">
    <location>
        <begin position="174"/>
        <end position="199"/>
    </location>
</feature>
<evidence type="ECO:0000256" key="1">
    <source>
        <dbReference type="SAM" id="MobiDB-lite"/>
    </source>
</evidence>
<proteinExistence type="predicted"/>
<organism evidence="2 3">
    <name type="scientific">Dryococelus australis</name>
    <dbReference type="NCBI Taxonomy" id="614101"/>
    <lineage>
        <taxon>Eukaryota</taxon>
        <taxon>Metazoa</taxon>
        <taxon>Ecdysozoa</taxon>
        <taxon>Arthropoda</taxon>
        <taxon>Hexapoda</taxon>
        <taxon>Insecta</taxon>
        <taxon>Pterygota</taxon>
        <taxon>Neoptera</taxon>
        <taxon>Polyneoptera</taxon>
        <taxon>Phasmatodea</taxon>
        <taxon>Verophasmatodea</taxon>
        <taxon>Anareolatae</taxon>
        <taxon>Phasmatidae</taxon>
        <taxon>Eurycanthinae</taxon>
        <taxon>Dryococelus</taxon>
    </lineage>
</organism>
<feature type="region of interest" description="Disordered" evidence="1">
    <location>
        <begin position="57"/>
        <end position="147"/>
    </location>
</feature>